<evidence type="ECO:0000256" key="2">
    <source>
        <dbReference type="ARBA" id="ARBA00022679"/>
    </source>
</evidence>
<feature type="domain" description="GST N-terminal" evidence="4">
    <location>
        <begin position="1"/>
        <end position="81"/>
    </location>
</feature>
<dbReference type="CDD" id="cd03189">
    <property type="entry name" value="GST_C_GTT1_like"/>
    <property type="match status" value="1"/>
</dbReference>
<evidence type="ECO:0000259" key="4">
    <source>
        <dbReference type="PROSITE" id="PS50404"/>
    </source>
</evidence>
<sequence>MITVHHLENSRSQRVLWLLEELGADYEIKHYKRDKKTSLAPAALKKIHPLGKSPVVDHNGQVIAETGAIMEYLVDQHGGALAPAPDAPNYQRYKYWMHAAEGSYAAIMVTALLLTRMETAPMPFFAKPIARKLTQGVRDAYLDHTMKGLFDYAEATLGDSQWLAGDAFSAADIIMSFPLEGFAARGNIAGYKNIPAFLDRIHARPAYQRALEKGGPYGLIR</sequence>
<proteinExistence type="predicted"/>
<evidence type="ECO:0000259" key="5">
    <source>
        <dbReference type="PROSITE" id="PS50405"/>
    </source>
</evidence>
<dbReference type="GO" id="GO:0004364">
    <property type="term" value="F:glutathione transferase activity"/>
    <property type="evidence" value="ECO:0007669"/>
    <property type="project" value="UniProtKB-EC"/>
</dbReference>
<dbReference type="PROSITE" id="PS50404">
    <property type="entry name" value="GST_NTER"/>
    <property type="match status" value="1"/>
</dbReference>
<dbReference type="InterPro" id="IPR036249">
    <property type="entry name" value="Thioredoxin-like_sf"/>
</dbReference>
<feature type="domain" description="GST C-terminal" evidence="5">
    <location>
        <begin position="102"/>
        <end position="221"/>
    </location>
</feature>
<evidence type="ECO:0000256" key="3">
    <source>
        <dbReference type="ARBA" id="ARBA00047960"/>
    </source>
</evidence>
<dbReference type="GO" id="GO:0004601">
    <property type="term" value="F:peroxidase activity"/>
    <property type="evidence" value="ECO:0007669"/>
    <property type="project" value="UniProtKB-ARBA"/>
</dbReference>
<dbReference type="SUPFAM" id="SSF47616">
    <property type="entry name" value="GST C-terminal domain-like"/>
    <property type="match status" value="1"/>
</dbReference>
<dbReference type="CDD" id="cd03046">
    <property type="entry name" value="GST_N_GTT1_like"/>
    <property type="match status" value="1"/>
</dbReference>
<evidence type="ECO:0000256" key="1">
    <source>
        <dbReference type="ARBA" id="ARBA00012452"/>
    </source>
</evidence>
<dbReference type="PANTHER" id="PTHR44051:SF9">
    <property type="entry name" value="GLUTATHIONE S-TRANSFERASE 1"/>
    <property type="match status" value="1"/>
</dbReference>
<dbReference type="Pfam" id="PF02798">
    <property type="entry name" value="GST_N"/>
    <property type="match status" value="1"/>
</dbReference>
<dbReference type="InterPro" id="IPR004045">
    <property type="entry name" value="Glutathione_S-Trfase_N"/>
</dbReference>
<dbReference type="InterPro" id="IPR036282">
    <property type="entry name" value="Glutathione-S-Trfase_C_sf"/>
</dbReference>
<comment type="catalytic activity">
    <reaction evidence="3">
        <text>RX + glutathione = an S-substituted glutathione + a halide anion + H(+)</text>
        <dbReference type="Rhea" id="RHEA:16437"/>
        <dbReference type="ChEBI" id="CHEBI:15378"/>
        <dbReference type="ChEBI" id="CHEBI:16042"/>
        <dbReference type="ChEBI" id="CHEBI:17792"/>
        <dbReference type="ChEBI" id="CHEBI:57925"/>
        <dbReference type="ChEBI" id="CHEBI:90779"/>
        <dbReference type="EC" id="2.5.1.18"/>
    </reaction>
</comment>
<dbReference type="Gene3D" id="1.20.1050.10">
    <property type="match status" value="1"/>
</dbReference>
<dbReference type="SFLD" id="SFLDS00019">
    <property type="entry name" value="Glutathione_Transferase_(cytos"/>
    <property type="match status" value="1"/>
</dbReference>
<dbReference type="FunFam" id="3.40.30.10:FF:000156">
    <property type="entry name" value="Glutathione S-transferase 1"/>
    <property type="match status" value="1"/>
</dbReference>
<dbReference type="SUPFAM" id="SSF52833">
    <property type="entry name" value="Thioredoxin-like"/>
    <property type="match status" value="1"/>
</dbReference>
<dbReference type="EMBL" id="UOEH01000256">
    <property type="protein sequence ID" value="VAV98610.1"/>
    <property type="molecule type" value="Genomic_DNA"/>
</dbReference>
<dbReference type="SFLD" id="SFLDG01150">
    <property type="entry name" value="Main.1:_Beta-like"/>
    <property type="match status" value="1"/>
</dbReference>
<keyword evidence="2 6" id="KW-0808">Transferase</keyword>
<evidence type="ECO:0000313" key="6">
    <source>
        <dbReference type="EMBL" id="VAV98610.1"/>
    </source>
</evidence>
<dbReference type="InterPro" id="IPR004046">
    <property type="entry name" value="GST_C"/>
</dbReference>
<dbReference type="EC" id="2.5.1.18" evidence="1"/>
<dbReference type="PANTHER" id="PTHR44051">
    <property type="entry name" value="GLUTATHIONE S-TRANSFERASE-RELATED"/>
    <property type="match status" value="1"/>
</dbReference>
<protein>
    <recommendedName>
        <fullName evidence="1">glutathione transferase</fullName>
        <ecNumber evidence="1">2.5.1.18</ecNumber>
    </recommendedName>
</protein>
<dbReference type="Gene3D" id="3.40.30.10">
    <property type="entry name" value="Glutaredoxin"/>
    <property type="match status" value="1"/>
</dbReference>
<dbReference type="PROSITE" id="PS50405">
    <property type="entry name" value="GST_CTER"/>
    <property type="match status" value="1"/>
</dbReference>
<dbReference type="Pfam" id="PF00043">
    <property type="entry name" value="GST_C"/>
    <property type="match status" value="1"/>
</dbReference>
<dbReference type="SFLD" id="SFLDG00358">
    <property type="entry name" value="Main_(cytGST)"/>
    <property type="match status" value="1"/>
</dbReference>
<dbReference type="InterPro" id="IPR010987">
    <property type="entry name" value="Glutathione-S-Trfase_C-like"/>
</dbReference>
<dbReference type="InterPro" id="IPR040079">
    <property type="entry name" value="Glutathione_S-Trfase"/>
</dbReference>
<name>A0A3B0RYF6_9ZZZZ</name>
<reference evidence="6" key="1">
    <citation type="submission" date="2018-06" db="EMBL/GenBank/DDBJ databases">
        <authorList>
            <person name="Zhirakovskaya E."/>
        </authorList>
    </citation>
    <scope>NUCLEOTIDE SEQUENCE</scope>
</reference>
<accession>A0A3B0RYF6</accession>
<dbReference type="AlphaFoldDB" id="A0A3B0RYF6"/>
<dbReference type="GO" id="GO:0005737">
    <property type="term" value="C:cytoplasm"/>
    <property type="evidence" value="ECO:0007669"/>
    <property type="project" value="UniProtKB-ARBA"/>
</dbReference>
<gene>
    <name evidence="6" type="ORF">MNBD_ALPHA05-904</name>
</gene>
<organism evidence="6">
    <name type="scientific">hydrothermal vent metagenome</name>
    <dbReference type="NCBI Taxonomy" id="652676"/>
    <lineage>
        <taxon>unclassified sequences</taxon>
        <taxon>metagenomes</taxon>
        <taxon>ecological metagenomes</taxon>
    </lineage>
</organism>